<accession>A0A813I3V8</accession>
<feature type="transmembrane region" description="Helical" evidence="1">
    <location>
        <begin position="6"/>
        <end position="26"/>
    </location>
</feature>
<dbReference type="EMBL" id="CAJNNW010002988">
    <property type="protein sequence ID" value="CAE8644902.1"/>
    <property type="molecule type" value="Genomic_DNA"/>
</dbReference>
<dbReference type="Proteomes" id="UP000626109">
    <property type="component" value="Unassembled WGS sequence"/>
</dbReference>
<evidence type="ECO:0000313" key="3">
    <source>
        <dbReference type="Proteomes" id="UP000626109"/>
    </source>
</evidence>
<keyword evidence="1" id="KW-1133">Transmembrane helix</keyword>
<keyword evidence="1" id="KW-0812">Transmembrane</keyword>
<keyword evidence="1" id="KW-0472">Membrane</keyword>
<sequence>MAGLKLRLIALFVGFIVLGIGLVNLLSVSHRGLSSSPHNAALSPSLKAKLALLSKPAGENASLTSFGTGVKCSPGSCWEVRNRNLRAVFSTSPWLQWQGFAQLDGDTQAAELPLAQGLGAFELSGAEGVGLLAARPLLVGASECRIKESTQVSAMSLRFLMSCDRGVSAEFSAEIPTEDALYLRFRVRLWSEDASQWPAKGFSALRLFRLRDDAIQVTETRDRDMEDYDKLDGLPILVGGRFFAAVEHPMAVHAPLKKLNATHWRGAVGQIAHVGQLARPTSEAPWEYGAVFG</sequence>
<proteinExistence type="predicted"/>
<evidence type="ECO:0000256" key="1">
    <source>
        <dbReference type="SAM" id="Phobius"/>
    </source>
</evidence>
<reference evidence="2" key="1">
    <citation type="submission" date="2021-02" db="EMBL/GenBank/DDBJ databases">
        <authorList>
            <person name="Dougan E. K."/>
            <person name="Rhodes N."/>
            <person name="Thang M."/>
            <person name="Chan C."/>
        </authorList>
    </citation>
    <scope>NUCLEOTIDE SEQUENCE</scope>
</reference>
<feature type="non-terminal residue" evidence="2">
    <location>
        <position position="293"/>
    </location>
</feature>
<evidence type="ECO:0000313" key="2">
    <source>
        <dbReference type="EMBL" id="CAE8644902.1"/>
    </source>
</evidence>
<name>A0A813I3V8_POLGL</name>
<organism evidence="2 3">
    <name type="scientific">Polarella glacialis</name>
    <name type="common">Dinoflagellate</name>
    <dbReference type="NCBI Taxonomy" id="89957"/>
    <lineage>
        <taxon>Eukaryota</taxon>
        <taxon>Sar</taxon>
        <taxon>Alveolata</taxon>
        <taxon>Dinophyceae</taxon>
        <taxon>Suessiales</taxon>
        <taxon>Suessiaceae</taxon>
        <taxon>Polarella</taxon>
    </lineage>
</organism>
<comment type="caution">
    <text evidence="2">The sequence shown here is derived from an EMBL/GenBank/DDBJ whole genome shotgun (WGS) entry which is preliminary data.</text>
</comment>
<gene>
    <name evidence="2" type="ORF">PGLA2088_LOCUS3455</name>
</gene>
<dbReference type="AlphaFoldDB" id="A0A813I3V8"/>
<protein>
    <submittedName>
        <fullName evidence="2">Uncharacterized protein</fullName>
    </submittedName>
</protein>